<dbReference type="EMBL" id="MU003532">
    <property type="protein sequence ID" value="KAF2465006.1"/>
    <property type="molecule type" value="Genomic_DNA"/>
</dbReference>
<evidence type="ECO:0000313" key="2">
    <source>
        <dbReference type="Proteomes" id="UP000799755"/>
    </source>
</evidence>
<accession>A0ACB6QFU8</accession>
<evidence type="ECO:0000313" key="1">
    <source>
        <dbReference type="EMBL" id="KAF2465006.1"/>
    </source>
</evidence>
<keyword evidence="2" id="KW-1185">Reference proteome</keyword>
<name>A0ACB6QFU8_9PLEO</name>
<dbReference type="Proteomes" id="UP000799755">
    <property type="component" value="Unassembled WGS sequence"/>
</dbReference>
<comment type="caution">
    <text evidence="1">The sequence shown here is derived from an EMBL/GenBank/DDBJ whole genome shotgun (WGS) entry which is preliminary data.</text>
</comment>
<reference evidence="1" key="1">
    <citation type="journal article" date="2020" name="Stud. Mycol.">
        <title>101 Dothideomycetes genomes: a test case for predicting lifestyles and emergence of pathogens.</title>
        <authorList>
            <person name="Haridas S."/>
            <person name="Albert R."/>
            <person name="Binder M."/>
            <person name="Bloem J."/>
            <person name="Labutti K."/>
            <person name="Salamov A."/>
            <person name="Andreopoulos B."/>
            <person name="Baker S."/>
            <person name="Barry K."/>
            <person name="Bills G."/>
            <person name="Bluhm B."/>
            <person name="Cannon C."/>
            <person name="Castanera R."/>
            <person name="Culley D."/>
            <person name="Daum C."/>
            <person name="Ezra D."/>
            <person name="Gonzalez J."/>
            <person name="Henrissat B."/>
            <person name="Kuo A."/>
            <person name="Liang C."/>
            <person name="Lipzen A."/>
            <person name="Lutzoni F."/>
            <person name="Magnuson J."/>
            <person name="Mondo S."/>
            <person name="Nolan M."/>
            <person name="Ohm R."/>
            <person name="Pangilinan J."/>
            <person name="Park H.-J."/>
            <person name="Ramirez L."/>
            <person name="Alfaro M."/>
            <person name="Sun H."/>
            <person name="Tritt A."/>
            <person name="Yoshinaga Y."/>
            <person name="Zwiers L.-H."/>
            <person name="Turgeon B."/>
            <person name="Goodwin S."/>
            <person name="Spatafora J."/>
            <person name="Crous P."/>
            <person name="Grigoriev I."/>
        </authorList>
    </citation>
    <scope>NUCLEOTIDE SEQUENCE</scope>
    <source>
        <strain evidence="1">ATCC 200398</strain>
    </source>
</reference>
<protein>
    <submittedName>
        <fullName evidence="1">Uncharacterized protein</fullName>
    </submittedName>
</protein>
<gene>
    <name evidence="1" type="ORF">BDR25DRAFT_306870</name>
</gene>
<proteinExistence type="predicted"/>
<organism evidence="1 2">
    <name type="scientific">Lindgomyces ingoldianus</name>
    <dbReference type="NCBI Taxonomy" id="673940"/>
    <lineage>
        <taxon>Eukaryota</taxon>
        <taxon>Fungi</taxon>
        <taxon>Dikarya</taxon>
        <taxon>Ascomycota</taxon>
        <taxon>Pezizomycotina</taxon>
        <taxon>Dothideomycetes</taxon>
        <taxon>Pleosporomycetidae</taxon>
        <taxon>Pleosporales</taxon>
        <taxon>Lindgomycetaceae</taxon>
        <taxon>Lindgomyces</taxon>
    </lineage>
</organism>
<sequence length="575" mass="65272">MAELALAVAPIAYKALVGAWGALDDALSFSEDTEDLLLRLEILRAHLSIWASSSKLSNGTLLPSLLPFDEPIAKTLNRIRKLVSDADQVGKEYGLVWEERGESKQGGAIIRMCRSLQAALANSKTKSKLGELLEHEVSRQETLERNETTVSKRLSWAIRDKKKFKRFVGILETHVDGLHKLLLESERKEVQREETRFGLQVIQGLSDMESLSHLQNAPGWYQGSSEIDVSCLAQWKAITLNSASTDGLGLLRGDGLNLASLSPSDRMKVRFIKRGQVDYDSCYLFEKKEYDMNITDIDKDLLKERIRKLISLLSGTRAQVHLHTLQAVDYMDDPGFHCWWIIFRFPLLIIGTFPSDSEPLSLRKLYTSPWKPPLEQRYALAKRLAGTFEKLYGSNWMHKSINSNNIIFPQLSNPEFIRSFRSLNSALIQGFGYSRQHTETQTIDRGKVLGDLESAIYRHPNYQGEAASGYKIHYDIYSLGLVFLELGIWAPLMDFLAAIPRVKPPVDLSPTMVHFHHLEAEELQRRVDIRVEHDLPYRVGTKYTEVVRWCLNLKGPVTPIEFYNAVSIPLGELCS</sequence>